<dbReference type="AlphaFoldDB" id="A0A5N5UUU8"/>
<evidence type="ECO:0000313" key="2">
    <source>
        <dbReference type="EMBL" id="KAB7753355.1"/>
    </source>
</evidence>
<dbReference type="Proteomes" id="UP000325690">
    <property type="component" value="Unassembled WGS sequence"/>
</dbReference>
<keyword evidence="3" id="KW-1185">Reference proteome</keyword>
<evidence type="ECO:0000313" key="3">
    <source>
        <dbReference type="Proteomes" id="UP000325690"/>
    </source>
</evidence>
<gene>
    <name evidence="2" type="ORF">MPHL21000_19105</name>
</gene>
<organism evidence="2 3">
    <name type="scientific">Mycolicibacterium phlei DSM 43239 = CCUG 21000</name>
    <dbReference type="NCBI Taxonomy" id="1226750"/>
    <lineage>
        <taxon>Bacteria</taxon>
        <taxon>Bacillati</taxon>
        <taxon>Actinomycetota</taxon>
        <taxon>Actinomycetes</taxon>
        <taxon>Mycobacteriales</taxon>
        <taxon>Mycobacteriaceae</taxon>
        <taxon>Mycolicibacterium</taxon>
    </lineage>
</organism>
<evidence type="ECO:0008006" key="4">
    <source>
        <dbReference type="Google" id="ProtNLM"/>
    </source>
</evidence>
<proteinExistence type="predicted"/>
<name>A0A5N5UUU8_MYCPH</name>
<reference evidence="2 3" key="1">
    <citation type="submission" date="2012-10" db="EMBL/GenBank/DDBJ databases">
        <title>The draft sequence of the Mycobacterium pheli genome.</title>
        <authorList>
            <person name="Pettersson B.M.F."/>
            <person name="Das S."/>
            <person name="Dasgupta S."/>
            <person name="Bhattacharya A."/>
            <person name="Kirsebom L.A."/>
        </authorList>
    </citation>
    <scope>NUCLEOTIDE SEQUENCE [LARGE SCALE GENOMIC DNA]</scope>
    <source>
        <strain evidence="2 3">CCUG 21000</strain>
    </source>
</reference>
<dbReference type="GeneID" id="74301076"/>
<feature type="chain" id="PRO_5024453170" description="ATPase" evidence="1">
    <location>
        <begin position="23"/>
        <end position="217"/>
    </location>
</feature>
<accession>A0A5N5UUU8</accession>
<keyword evidence="1" id="KW-0732">Signal</keyword>
<sequence>MRLLLAVALTAVGLAVAPVTSAVPGVCPPACDSIPDSAWPVSSRLPLYPQYRWPGLAGLAVSPSSPRFAYEKLCRVAPVRDDPREYAVSARAEVDNGPGQWRLQVQILHWRGPVSDSGPLVTAMLDTASWQLRLCPVPGVSPSLTTMDAERVAAVISVADDQVMHYYLLADPSNGTIVELALSATLPVAVPWPTVSDVDVFDALGAPLCQAYLGSCR</sequence>
<comment type="caution">
    <text evidence="2">The sequence shown here is derived from an EMBL/GenBank/DDBJ whole genome shotgun (WGS) entry which is preliminary data.</text>
</comment>
<dbReference type="RefSeq" id="WP_061482344.1">
    <property type="nucleotide sequence ID" value="NZ_ANBO01000034.1"/>
</dbReference>
<dbReference type="EMBL" id="ANBP01000034">
    <property type="protein sequence ID" value="KAB7753355.1"/>
    <property type="molecule type" value="Genomic_DNA"/>
</dbReference>
<evidence type="ECO:0000256" key="1">
    <source>
        <dbReference type="SAM" id="SignalP"/>
    </source>
</evidence>
<protein>
    <recommendedName>
        <fullName evidence="4">ATPase</fullName>
    </recommendedName>
</protein>
<feature type="signal peptide" evidence="1">
    <location>
        <begin position="1"/>
        <end position="22"/>
    </location>
</feature>